<keyword evidence="2" id="KW-0479">Metal-binding</keyword>
<accession>A0A382V4Y6</accession>
<evidence type="ECO:0000259" key="6">
    <source>
        <dbReference type="Pfam" id="PF02668"/>
    </source>
</evidence>
<organism evidence="7">
    <name type="scientific">marine metagenome</name>
    <dbReference type="NCBI Taxonomy" id="408172"/>
    <lineage>
        <taxon>unclassified sequences</taxon>
        <taxon>metagenomes</taxon>
        <taxon>ecological metagenomes</taxon>
    </lineage>
</organism>
<proteinExistence type="inferred from homology"/>
<dbReference type="InterPro" id="IPR042098">
    <property type="entry name" value="TauD-like_sf"/>
</dbReference>
<evidence type="ECO:0000313" key="7">
    <source>
        <dbReference type="EMBL" id="SVD41626.1"/>
    </source>
</evidence>
<comment type="similarity">
    <text evidence="1">Belongs to the TfdA dioxygenase family.</text>
</comment>
<dbReference type="Gene3D" id="3.60.130.10">
    <property type="entry name" value="Clavaminate synthase-like"/>
    <property type="match status" value="1"/>
</dbReference>
<reference evidence="7" key="1">
    <citation type="submission" date="2018-05" db="EMBL/GenBank/DDBJ databases">
        <authorList>
            <person name="Lanie J.A."/>
            <person name="Ng W.-L."/>
            <person name="Kazmierczak K.M."/>
            <person name="Andrzejewski T.M."/>
            <person name="Davidsen T.M."/>
            <person name="Wayne K.J."/>
            <person name="Tettelin H."/>
            <person name="Glass J.I."/>
            <person name="Rusch D."/>
            <person name="Podicherti R."/>
            <person name="Tsui H.-C.T."/>
            <person name="Winkler M.E."/>
        </authorList>
    </citation>
    <scope>NUCLEOTIDE SEQUENCE</scope>
</reference>
<feature type="non-terminal residue" evidence="7">
    <location>
        <position position="78"/>
    </location>
</feature>
<dbReference type="PANTHER" id="PTHR30468">
    <property type="entry name" value="ALPHA-KETOGLUTARATE-DEPENDENT SULFONATE DIOXYGENASE"/>
    <property type="match status" value="1"/>
</dbReference>
<feature type="domain" description="TauD/TfdA-like" evidence="6">
    <location>
        <begin position="8"/>
        <end position="75"/>
    </location>
</feature>
<dbReference type="InterPro" id="IPR003819">
    <property type="entry name" value="TauD/TfdA-like"/>
</dbReference>
<dbReference type="Pfam" id="PF02668">
    <property type="entry name" value="TauD"/>
    <property type="match status" value="1"/>
</dbReference>
<keyword evidence="3" id="KW-0223">Dioxygenase</keyword>
<dbReference type="GO" id="GO:0016706">
    <property type="term" value="F:2-oxoglutarate-dependent dioxygenase activity"/>
    <property type="evidence" value="ECO:0007669"/>
    <property type="project" value="TreeGrafter"/>
</dbReference>
<dbReference type="GO" id="GO:0005737">
    <property type="term" value="C:cytoplasm"/>
    <property type="evidence" value="ECO:0007669"/>
    <property type="project" value="TreeGrafter"/>
</dbReference>
<dbReference type="EMBL" id="UINC01149260">
    <property type="protein sequence ID" value="SVD41626.1"/>
    <property type="molecule type" value="Genomic_DNA"/>
</dbReference>
<evidence type="ECO:0000256" key="5">
    <source>
        <dbReference type="ARBA" id="ARBA00023004"/>
    </source>
</evidence>
<gene>
    <name evidence="7" type="ORF">METZ01_LOCUS394480</name>
</gene>
<dbReference type="InterPro" id="IPR051323">
    <property type="entry name" value="AtsK-like"/>
</dbReference>
<name>A0A382V4Y6_9ZZZZ</name>
<keyword evidence="5" id="KW-0408">Iron</keyword>
<evidence type="ECO:0000256" key="1">
    <source>
        <dbReference type="ARBA" id="ARBA00005896"/>
    </source>
</evidence>
<sequence length="78" mass="8491">MPTTNLCITPLSPIIGAEVSGVELTQPIDAGTLAELESAWAAHLVLFFRQQDLSFEQHKSLGRRFGELHIHPAAPKDA</sequence>
<dbReference type="AlphaFoldDB" id="A0A382V4Y6"/>
<protein>
    <recommendedName>
        <fullName evidence="6">TauD/TfdA-like domain-containing protein</fullName>
    </recommendedName>
</protein>
<evidence type="ECO:0000256" key="4">
    <source>
        <dbReference type="ARBA" id="ARBA00023002"/>
    </source>
</evidence>
<evidence type="ECO:0000256" key="2">
    <source>
        <dbReference type="ARBA" id="ARBA00022723"/>
    </source>
</evidence>
<dbReference type="SUPFAM" id="SSF51197">
    <property type="entry name" value="Clavaminate synthase-like"/>
    <property type="match status" value="1"/>
</dbReference>
<dbReference type="GO" id="GO:0046872">
    <property type="term" value="F:metal ion binding"/>
    <property type="evidence" value="ECO:0007669"/>
    <property type="project" value="UniProtKB-KW"/>
</dbReference>
<keyword evidence="4" id="KW-0560">Oxidoreductase</keyword>
<dbReference type="PANTHER" id="PTHR30468:SF1">
    <property type="entry name" value="ALPHA-KETOGLUTARATE-DEPENDENT SULFONATE DIOXYGENASE"/>
    <property type="match status" value="1"/>
</dbReference>
<evidence type="ECO:0000256" key="3">
    <source>
        <dbReference type="ARBA" id="ARBA00022964"/>
    </source>
</evidence>